<evidence type="ECO:0000313" key="9">
    <source>
        <dbReference type="Proteomes" id="UP000251393"/>
    </source>
</evidence>
<evidence type="ECO:0000313" key="5">
    <source>
        <dbReference type="EMBL" id="CSL05468.1"/>
    </source>
</evidence>
<reference evidence="4 8" key="2">
    <citation type="submission" date="2017-02" db="EMBL/GenBank/DDBJ databases">
        <authorList>
            <person name="Svab D."/>
            <person name="Balint B."/>
            <person name="Maroti G."/>
            <person name="Vasarhelyi B."/>
            <person name="Horvath B."/>
            <person name="Toth I."/>
        </authorList>
    </citation>
    <scope>NUCLEOTIDE SEQUENCE [LARGE SCALE GENOMIC DNA]</scope>
    <source>
        <strain evidence="4">75/02</strain>
        <plasmid evidence="8">pinv_75_02_1</plasmid>
        <plasmid evidence="4">pInv_75_02_1</plasmid>
    </source>
</reference>
<dbReference type="STRING" id="216599.GCA_000283715_05273"/>
<dbReference type="RefSeq" id="WP_001071791.1">
    <property type="nucleotide sequence ID" value="NZ_CATNNN010000212.1"/>
</dbReference>
<evidence type="ECO:0000313" key="8">
    <source>
        <dbReference type="Proteomes" id="UP000194501"/>
    </source>
</evidence>
<dbReference type="GO" id="GO:0019867">
    <property type="term" value="C:outer membrane"/>
    <property type="evidence" value="ECO:0007669"/>
    <property type="project" value="InterPro"/>
</dbReference>
<dbReference type="SUPFAM" id="SSF103515">
    <property type="entry name" value="Autotransporter"/>
    <property type="match status" value="1"/>
</dbReference>
<dbReference type="PANTHER" id="PTHR35037">
    <property type="entry name" value="C-TERMINAL REGION OF AIDA-LIKE PROTEIN"/>
    <property type="match status" value="1"/>
</dbReference>
<dbReference type="NCBIfam" id="TIGR01414">
    <property type="entry name" value="autotrans_barl"/>
    <property type="match status" value="1"/>
</dbReference>
<protein>
    <submittedName>
        <fullName evidence="4">Outer membrane autotransporter barrel domain-containing protein</fullName>
    </submittedName>
    <submittedName>
        <fullName evidence="6">Outer membrane protein IcsA</fullName>
    </submittedName>
</protein>
<dbReference type="Pfam" id="PF22364">
    <property type="entry name" value="VID"/>
    <property type="match status" value="1"/>
</dbReference>
<dbReference type="Pfam" id="PF18883">
    <property type="entry name" value="AC_1"/>
    <property type="match status" value="1"/>
</dbReference>
<reference evidence="5 7" key="1">
    <citation type="submission" date="2015-07" db="EMBL/GenBank/DDBJ databases">
        <authorList>
            <consortium name="Pathogen Informatics"/>
        </authorList>
    </citation>
    <scope>NUCLEOTIDE SEQUENCE [LARGE SCALE GENOMIC DNA]</scope>
    <source>
        <strain evidence="5 7">20352044</strain>
    </source>
</reference>
<dbReference type="SMART" id="SM00869">
    <property type="entry name" value="Autotransporter"/>
    <property type="match status" value="1"/>
</dbReference>
<dbReference type="InterPro" id="IPR043990">
    <property type="entry name" value="AC_1"/>
</dbReference>
<evidence type="ECO:0000259" key="3">
    <source>
        <dbReference type="PROSITE" id="PS51208"/>
    </source>
</evidence>
<evidence type="ECO:0000256" key="2">
    <source>
        <dbReference type="SAM" id="MobiDB-lite"/>
    </source>
</evidence>
<proteinExistence type="predicted"/>
<dbReference type="EMBL" id="UDYI01000142">
    <property type="protein sequence ID" value="SRR25963.1"/>
    <property type="molecule type" value="Genomic_DNA"/>
</dbReference>
<dbReference type="Gene3D" id="2.160.20.20">
    <property type="match status" value="1"/>
</dbReference>
<geneLocation type="plasmid" evidence="8">
    <name>pinv_75_02_1</name>
</geneLocation>
<dbReference type="InterPro" id="IPR051551">
    <property type="entry name" value="Autotransporter_adhesion"/>
</dbReference>
<dbReference type="Proteomes" id="UP000045991">
    <property type="component" value="Unassembled WGS sequence"/>
</dbReference>
<dbReference type="InterPro" id="IPR006315">
    <property type="entry name" value="OM_autotransptr_brl_dom"/>
</dbReference>
<dbReference type="Pfam" id="PF03797">
    <property type="entry name" value="Autotransporter"/>
    <property type="match status" value="1"/>
</dbReference>
<evidence type="ECO:0000313" key="7">
    <source>
        <dbReference type="Proteomes" id="UP000045991"/>
    </source>
</evidence>
<feature type="compositionally biased region" description="Polar residues" evidence="2">
    <location>
        <begin position="741"/>
        <end position="755"/>
    </location>
</feature>
<evidence type="ECO:0000313" key="4">
    <source>
        <dbReference type="EMBL" id="ARS09265.1"/>
    </source>
</evidence>
<dbReference type="SUPFAM" id="SSF51126">
    <property type="entry name" value="Pectin lyase-like"/>
    <property type="match status" value="1"/>
</dbReference>
<dbReference type="NCBIfam" id="TIGR02601">
    <property type="entry name" value="autotrns_rpt"/>
    <property type="match status" value="1"/>
</dbReference>
<reference evidence="6 9" key="3">
    <citation type="submission" date="2018-06" db="EMBL/GenBank/DDBJ databases">
        <authorList>
            <consortium name="Pathogen Informatics"/>
            <person name="Doyle S."/>
        </authorList>
    </citation>
    <scope>NUCLEOTIDE SEQUENCE [LARGE SCALE GENOMIC DNA]</scope>
    <source>
        <strain evidence="6 9">4028STDY6275292</strain>
    </source>
</reference>
<dbReference type="AlphaFoldDB" id="A0A0H7LGU3"/>
<evidence type="ECO:0000256" key="1">
    <source>
        <dbReference type="ARBA" id="ARBA00022729"/>
    </source>
</evidence>
<geneLocation type="plasmid" evidence="4">
    <name>pInv_75_02_1</name>
</geneLocation>
<gene>
    <name evidence="6" type="primary">icsA</name>
    <name evidence="4" type="ORF">BZ172_30565</name>
    <name evidence="5" type="ORF">ERS428554_04412</name>
    <name evidence="6" type="ORF">SAMEA3710766_03842</name>
</gene>
<keyword evidence="1" id="KW-0732">Signal</keyword>
<dbReference type="PANTHER" id="PTHR35037:SF3">
    <property type="entry name" value="C-TERMINAL REGION OF AIDA-LIKE PROTEIN"/>
    <property type="match status" value="1"/>
</dbReference>
<dbReference type="PROSITE" id="PS51208">
    <property type="entry name" value="AUTOTRANSPORTER"/>
    <property type="match status" value="1"/>
</dbReference>
<dbReference type="CDD" id="cd01344">
    <property type="entry name" value="PL2_Passenger_AT"/>
    <property type="match status" value="1"/>
</dbReference>
<dbReference type="EMBL" id="CP019696">
    <property type="protein sequence ID" value="ARS09265.1"/>
    <property type="molecule type" value="Genomic_DNA"/>
</dbReference>
<dbReference type="InterPro" id="IPR013425">
    <property type="entry name" value="Autotrns_rpt"/>
</dbReference>
<dbReference type="Pfam" id="PF12951">
    <property type="entry name" value="PATR"/>
    <property type="match status" value="1"/>
</dbReference>
<dbReference type="InterPro" id="IPR036709">
    <property type="entry name" value="Autotransporte_beta_dom_sf"/>
</dbReference>
<organism evidence="6 9">
    <name type="scientific">Shigella sonnei</name>
    <dbReference type="NCBI Taxonomy" id="624"/>
    <lineage>
        <taxon>Bacteria</taxon>
        <taxon>Pseudomonadati</taxon>
        <taxon>Pseudomonadota</taxon>
        <taxon>Gammaproteobacteria</taxon>
        <taxon>Enterobacterales</taxon>
        <taxon>Enterobacteriaceae</taxon>
        <taxon>Shigella</taxon>
    </lineage>
</organism>
<feature type="domain" description="Autotransporter" evidence="3">
    <location>
        <begin position="814"/>
        <end position="1102"/>
    </location>
</feature>
<accession>A0A0H7LGU3</accession>
<dbReference type="InterPro" id="IPR012332">
    <property type="entry name" value="Autotransporter_pectin_lyase_C"/>
</dbReference>
<dbReference type="Gene3D" id="2.40.128.130">
    <property type="entry name" value="Autotransporter beta-domain"/>
    <property type="match status" value="1"/>
</dbReference>
<dbReference type="Proteomes" id="UP000194501">
    <property type="component" value="Plasmid pInv_75_02_1"/>
</dbReference>
<dbReference type="OMA" id="DAWLQYG"/>
<dbReference type="Proteomes" id="UP000251393">
    <property type="component" value="Unassembled WGS sequence"/>
</dbReference>
<keyword evidence="4" id="KW-0614">Plasmid</keyword>
<dbReference type="EMBL" id="CWXZ01000199">
    <property type="protein sequence ID" value="CSL05468.1"/>
    <property type="molecule type" value="Genomic_DNA"/>
</dbReference>
<dbReference type="InterPro" id="IPR011050">
    <property type="entry name" value="Pectin_lyase_fold/virulence"/>
</dbReference>
<feature type="region of interest" description="Disordered" evidence="2">
    <location>
        <begin position="741"/>
        <end position="763"/>
    </location>
</feature>
<sequence>MNQIHKFFCNMTQCSQGGAGELPTVKEKTCKLSFSPFVVGASLLLGGPIAFAIPLSGTQELHFSEDNYEKLLTPVDGLSPLGAGEDGMDAWYITSSNPSHASRTKLRINSDIMISAGHGGAGDNNDGNSCGGNGGDSITGSDLSIINQGMILGGNGGSGADHNGDGGEAVTGDNLFIINGEIISGGHGGDSYSDSDGGNGGDAVTGVNLPIINKGTISGGNGGNNYGEGDGGNGGDAITGSSLSVINKGTFAGGNGGAAYGYGYDGYGGNAITGDNLSIINNGAILGGNGGHWGDAINGSNMTIANSGYIISGKEDDGTQNVVGNAIHITGGNNSLILHEGSVITGDVQVNNSSILKIINNDYTGTTPTIEGDLCAGDCTTVSLSGNKFTVSGDVSFGENSSLNLAGISSLEASGNMSFGNNVKVEAIINNWAQKDYKLLSADKGITGFSVSNISIINPLLTTGAIDYTKSYISDQNKLIYGLSWNDTDGDSHGEFNLKENAELTVSTILADNLSHHNINSWDGKSLTKSGEGTLILAEKNTYSGFTNINAGILKMGTVEAMTRTAGVIVNKGATLNFSGMNQTVNTLLNSGTVLINNINAPFLPDPVIVTGNMTLEKNGHVILNNSSSNVGQTYVQKGNWHGKGGILSLGAVLGNDNSKTDRLEIAGHASGITYVAVTNEGGSGDKTLEGVQIISTDSSDKNAFIQKGRIVAGSYDYRLKQGTVSGLNTNKWYLTSQMDNQESKQMSNQESTQMSSRRASSQLVSSLNLGEGSIHTWRPEAGSYIANLIAMNTMFSPSLYDRHGSTIVDPTTGQLSETTMWIRTVGGHNEHNLADRQLKTTANRMVYQIGGDILKTNFTDHDGLHVGIMGAYGYQDSKTHNKYTSYSSRGTVSGYTAGLYSSWFQNEKERTGLYMDAWLQYGWFNNTVKGDGLTGEKYSSKGITGALEAGYIYPTIRWTAHNNIDNALYLNPQVQITRHGVKANDYIEHNGTMVTSSGVNNIQAKLGLRTSLISQSCIDKETLRKFEPFLEVNWKWSSKQYGVIMNGMSNHQIGNRNVIELKTGVGGRLADNLSIWGNVSQQLGNNSYRDTQGILGVKYTF</sequence>
<dbReference type="InterPro" id="IPR054553">
    <property type="entry name" value="VID"/>
</dbReference>
<name>A0A0H7LGU3_SHISO</name>
<evidence type="ECO:0000313" key="6">
    <source>
        <dbReference type="EMBL" id="SRR25963.1"/>
    </source>
</evidence>
<dbReference type="InterPro" id="IPR005546">
    <property type="entry name" value="Autotransporte_beta"/>
</dbReference>